<dbReference type="InterPro" id="IPR010559">
    <property type="entry name" value="Sig_transdc_His_kin_internal"/>
</dbReference>
<comment type="caution">
    <text evidence="15">The sequence shown here is derived from an EMBL/GenBank/DDBJ whole genome shotgun (WGS) entry which is preliminary data.</text>
</comment>
<name>A0ABU7VW29_9BACL</name>
<keyword evidence="9 13" id="KW-1133">Transmembrane helix</keyword>
<evidence type="ECO:0000313" key="15">
    <source>
        <dbReference type="EMBL" id="MEF2967970.1"/>
    </source>
</evidence>
<evidence type="ECO:0000256" key="5">
    <source>
        <dbReference type="ARBA" id="ARBA00022692"/>
    </source>
</evidence>
<gene>
    <name evidence="15" type="ORF">V3851_19240</name>
</gene>
<evidence type="ECO:0000256" key="11">
    <source>
        <dbReference type="ARBA" id="ARBA00023136"/>
    </source>
</evidence>
<dbReference type="InterPro" id="IPR036890">
    <property type="entry name" value="HATPase_C_sf"/>
</dbReference>
<dbReference type="EMBL" id="JAZHPZ010000011">
    <property type="protein sequence ID" value="MEF2967970.1"/>
    <property type="molecule type" value="Genomic_DNA"/>
</dbReference>
<keyword evidence="4 15" id="KW-0808">Transferase</keyword>
<dbReference type="InterPro" id="IPR050640">
    <property type="entry name" value="Bact_2-comp_sensor_kinase"/>
</dbReference>
<dbReference type="CDD" id="cd06225">
    <property type="entry name" value="HAMP"/>
    <property type="match status" value="1"/>
</dbReference>
<feature type="domain" description="HAMP" evidence="14">
    <location>
        <begin position="325"/>
        <end position="378"/>
    </location>
</feature>
<protein>
    <submittedName>
        <fullName evidence="15">Sensor histidine kinase</fullName>
        <ecNumber evidence="15">2.7.13.3</ecNumber>
    </submittedName>
</protein>
<sequence>MISGMMSRLRKQGLFLKLFLVTLISIVTVSLLTLAITIRMSEKLFVETFSITNGKLLSQIKANLEGYNNAVATSVTAIAQNAAIRSYLSSGETEAVPLAIQTYNMTQGMKSIRSNLSAYDVAIMIVGANGRSYTTDPWYWPVTGDMLKNHPLTEKTKAHPAQIMYQLYMGKDREGNKEEPVLVASKALFDRVGGKTYGLAYVAIRDRNFKPLYANFTSEGNDVLLLNNEGLIISGNRDGLIGRSDPQLLREAALARRDHNQAASSYVQGREAILLSEYLPELNFYLVNLIDKRAAIGQMVNAKAVTLTIMGIVAVSLIPVFLITRKMTKSLRVLVDQMSAVPFGGFDHYVDVTASSYEVRELGNAFNFMLEELNDYVNRLMETEKQQRNAELAALQMQINPHFLYNTLASVKFLVQQGNKEKAAETINALISLLQNTVSDPASTIPVSQELETLKHYVFINHVRYGERIRVHFFVEPESLDYRLPKLMIQPFIENAFFHAFHKKAEGSIVIMIAVREDRLVCEVADNGDGMDAREYKDNCSDTQEELPATRRNRQLFSGIGIRNVDNRIKYMYGDNYGVEITSKPGEGTKVKIALPLNKS</sequence>
<keyword evidence="2" id="KW-1003">Cell membrane</keyword>
<evidence type="ECO:0000256" key="13">
    <source>
        <dbReference type="SAM" id="Phobius"/>
    </source>
</evidence>
<comment type="subcellular location">
    <subcellularLocation>
        <location evidence="1">Cell membrane</location>
        <topology evidence="1">Multi-pass membrane protein</topology>
    </subcellularLocation>
</comment>
<dbReference type="SUPFAM" id="SSF55874">
    <property type="entry name" value="ATPase domain of HSP90 chaperone/DNA topoisomerase II/histidine kinase"/>
    <property type="match status" value="1"/>
</dbReference>
<evidence type="ECO:0000256" key="8">
    <source>
        <dbReference type="ARBA" id="ARBA00022840"/>
    </source>
</evidence>
<keyword evidence="8" id="KW-0067">ATP-binding</keyword>
<dbReference type="GO" id="GO:0004673">
    <property type="term" value="F:protein histidine kinase activity"/>
    <property type="evidence" value="ECO:0007669"/>
    <property type="project" value="UniProtKB-EC"/>
</dbReference>
<evidence type="ECO:0000256" key="12">
    <source>
        <dbReference type="SAM" id="Coils"/>
    </source>
</evidence>
<keyword evidence="12" id="KW-0175">Coiled coil</keyword>
<evidence type="ECO:0000256" key="1">
    <source>
        <dbReference type="ARBA" id="ARBA00004651"/>
    </source>
</evidence>
<dbReference type="PANTHER" id="PTHR34220:SF11">
    <property type="entry name" value="SENSOR PROTEIN KINASE HPTS"/>
    <property type="match status" value="1"/>
</dbReference>
<keyword evidence="7 15" id="KW-0418">Kinase</keyword>
<evidence type="ECO:0000256" key="10">
    <source>
        <dbReference type="ARBA" id="ARBA00023012"/>
    </source>
</evidence>
<keyword evidence="6" id="KW-0547">Nucleotide-binding</keyword>
<dbReference type="EC" id="2.7.13.3" evidence="15"/>
<keyword evidence="3" id="KW-0597">Phosphoprotein</keyword>
<dbReference type="InterPro" id="IPR003660">
    <property type="entry name" value="HAMP_dom"/>
</dbReference>
<evidence type="ECO:0000256" key="2">
    <source>
        <dbReference type="ARBA" id="ARBA00022475"/>
    </source>
</evidence>
<evidence type="ECO:0000256" key="6">
    <source>
        <dbReference type="ARBA" id="ARBA00022741"/>
    </source>
</evidence>
<dbReference type="Gene3D" id="3.30.565.10">
    <property type="entry name" value="Histidine kinase-like ATPase, C-terminal domain"/>
    <property type="match status" value="1"/>
</dbReference>
<dbReference type="SUPFAM" id="SSF158472">
    <property type="entry name" value="HAMP domain-like"/>
    <property type="match status" value="1"/>
</dbReference>
<evidence type="ECO:0000256" key="7">
    <source>
        <dbReference type="ARBA" id="ARBA00022777"/>
    </source>
</evidence>
<dbReference type="Proteomes" id="UP001306950">
    <property type="component" value="Unassembled WGS sequence"/>
</dbReference>
<evidence type="ECO:0000256" key="4">
    <source>
        <dbReference type="ARBA" id="ARBA00022679"/>
    </source>
</evidence>
<keyword evidence="11 13" id="KW-0472">Membrane</keyword>
<keyword evidence="16" id="KW-1185">Reference proteome</keyword>
<evidence type="ECO:0000313" key="16">
    <source>
        <dbReference type="Proteomes" id="UP001306950"/>
    </source>
</evidence>
<reference evidence="15 16" key="1">
    <citation type="submission" date="2024-02" db="EMBL/GenBank/DDBJ databases">
        <title>A nitrogen-fixing paenibacillus bacterium.</title>
        <authorList>
            <person name="Zhang W.L."/>
            <person name="Chen S.F."/>
        </authorList>
    </citation>
    <scope>NUCLEOTIDE SEQUENCE [LARGE SCALE GENOMIC DNA]</scope>
    <source>
        <strain evidence="15 16">M1</strain>
    </source>
</reference>
<dbReference type="RefSeq" id="WP_331848181.1">
    <property type="nucleotide sequence ID" value="NZ_JAZHPZ010000011.1"/>
</dbReference>
<dbReference type="SMART" id="SM00304">
    <property type="entry name" value="HAMP"/>
    <property type="match status" value="1"/>
</dbReference>
<dbReference type="PANTHER" id="PTHR34220">
    <property type="entry name" value="SENSOR HISTIDINE KINASE YPDA"/>
    <property type="match status" value="1"/>
</dbReference>
<proteinExistence type="predicted"/>
<dbReference type="Pfam" id="PF02518">
    <property type="entry name" value="HATPase_c"/>
    <property type="match status" value="1"/>
</dbReference>
<evidence type="ECO:0000259" key="14">
    <source>
        <dbReference type="PROSITE" id="PS50885"/>
    </source>
</evidence>
<evidence type="ECO:0000256" key="9">
    <source>
        <dbReference type="ARBA" id="ARBA00022989"/>
    </source>
</evidence>
<organism evidence="15 16">
    <name type="scientific">Paenibacillus haidiansis</name>
    <dbReference type="NCBI Taxonomy" id="1574488"/>
    <lineage>
        <taxon>Bacteria</taxon>
        <taxon>Bacillati</taxon>
        <taxon>Bacillota</taxon>
        <taxon>Bacilli</taxon>
        <taxon>Bacillales</taxon>
        <taxon>Paenibacillaceae</taxon>
        <taxon>Paenibacillus</taxon>
    </lineage>
</organism>
<feature type="transmembrane region" description="Helical" evidence="13">
    <location>
        <begin position="304"/>
        <end position="323"/>
    </location>
</feature>
<dbReference type="Pfam" id="PF06580">
    <property type="entry name" value="His_kinase"/>
    <property type="match status" value="1"/>
</dbReference>
<accession>A0ABU7VW29</accession>
<evidence type="ECO:0000256" key="3">
    <source>
        <dbReference type="ARBA" id="ARBA00022553"/>
    </source>
</evidence>
<feature type="coiled-coil region" evidence="12">
    <location>
        <begin position="366"/>
        <end position="398"/>
    </location>
</feature>
<dbReference type="InterPro" id="IPR003594">
    <property type="entry name" value="HATPase_dom"/>
</dbReference>
<dbReference type="PROSITE" id="PS50885">
    <property type="entry name" value="HAMP"/>
    <property type="match status" value="1"/>
</dbReference>
<dbReference type="Gene3D" id="6.10.340.10">
    <property type="match status" value="1"/>
</dbReference>
<keyword evidence="5 13" id="KW-0812">Transmembrane</keyword>
<keyword evidence="10" id="KW-0902">Two-component regulatory system</keyword>